<dbReference type="KEGG" id="alim:106512484"/>
<protein>
    <submittedName>
        <fullName evidence="3">Plexin-B1</fullName>
    </submittedName>
</protein>
<dbReference type="GO" id="GO:0050772">
    <property type="term" value="P:positive regulation of axonogenesis"/>
    <property type="evidence" value="ECO:0007669"/>
    <property type="project" value="TreeGrafter"/>
</dbReference>
<keyword evidence="2" id="KW-1185">Reference proteome</keyword>
<reference evidence="3" key="1">
    <citation type="submission" date="2025-08" db="UniProtKB">
        <authorList>
            <consortium name="RefSeq"/>
        </authorList>
    </citation>
    <scope>IDENTIFICATION</scope>
    <source>
        <strain evidence="3">Quisiro</strain>
    </source>
</reference>
<dbReference type="FunFam" id="3.10.20.90:FF:000120">
    <property type="entry name" value="Plexin b1a"/>
    <property type="match status" value="1"/>
</dbReference>
<dbReference type="GO" id="GO:0030334">
    <property type="term" value="P:regulation of cell migration"/>
    <property type="evidence" value="ECO:0007669"/>
    <property type="project" value="TreeGrafter"/>
</dbReference>
<evidence type="ECO:0000313" key="3">
    <source>
        <dbReference type="RefSeq" id="XP_013856546.1"/>
    </source>
</evidence>
<dbReference type="Gene3D" id="1.10.506.10">
    <property type="entry name" value="GTPase Activation - p120gap, domain 1"/>
    <property type="match status" value="1"/>
</dbReference>
<name>A0A2I4AM71_AUSLI</name>
<dbReference type="GO" id="GO:0008360">
    <property type="term" value="P:regulation of cell shape"/>
    <property type="evidence" value="ECO:0007669"/>
    <property type="project" value="TreeGrafter"/>
</dbReference>
<dbReference type="InParanoid" id="A0A2I4AM71"/>
<evidence type="ECO:0000259" key="1">
    <source>
        <dbReference type="Pfam" id="PF20170"/>
    </source>
</evidence>
<dbReference type="GO" id="GO:0007162">
    <property type="term" value="P:negative regulation of cell adhesion"/>
    <property type="evidence" value="ECO:0007669"/>
    <property type="project" value="TreeGrafter"/>
</dbReference>
<dbReference type="RefSeq" id="XP_013856546.1">
    <property type="nucleotide sequence ID" value="XM_014001092.1"/>
</dbReference>
<feature type="non-terminal residue" evidence="3">
    <location>
        <position position="153"/>
    </location>
</feature>
<dbReference type="Pfam" id="PF20170">
    <property type="entry name" value="Plexin_RBD"/>
    <property type="match status" value="1"/>
</dbReference>
<dbReference type="OrthoDB" id="125363at2759"/>
<dbReference type="Proteomes" id="UP000192220">
    <property type="component" value="Unplaced"/>
</dbReference>
<dbReference type="PANTHER" id="PTHR22625:SF36">
    <property type="entry name" value="PLEXIN-B1"/>
    <property type="match status" value="1"/>
</dbReference>
<dbReference type="InterPro" id="IPR008936">
    <property type="entry name" value="Rho_GTPase_activation_prot"/>
</dbReference>
<organism evidence="2 3">
    <name type="scientific">Austrofundulus limnaeus</name>
    <name type="common">Annual killifish</name>
    <dbReference type="NCBI Taxonomy" id="52670"/>
    <lineage>
        <taxon>Eukaryota</taxon>
        <taxon>Metazoa</taxon>
        <taxon>Chordata</taxon>
        <taxon>Craniata</taxon>
        <taxon>Vertebrata</taxon>
        <taxon>Euteleostomi</taxon>
        <taxon>Actinopterygii</taxon>
        <taxon>Neopterygii</taxon>
        <taxon>Teleostei</taxon>
        <taxon>Neoteleostei</taxon>
        <taxon>Acanthomorphata</taxon>
        <taxon>Ovalentaria</taxon>
        <taxon>Atherinomorphae</taxon>
        <taxon>Cyprinodontiformes</taxon>
        <taxon>Rivulidae</taxon>
        <taxon>Austrofundulus</taxon>
    </lineage>
</organism>
<dbReference type="GeneID" id="106512484"/>
<dbReference type="GO" id="GO:0017154">
    <property type="term" value="F:semaphorin receptor activity"/>
    <property type="evidence" value="ECO:0007669"/>
    <property type="project" value="InterPro"/>
</dbReference>
<proteinExistence type="predicted"/>
<dbReference type="GO" id="GO:0002116">
    <property type="term" value="C:semaphorin receptor complex"/>
    <property type="evidence" value="ECO:0007669"/>
    <property type="project" value="TreeGrafter"/>
</dbReference>
<dbReference type="PANTHER" id="PTHR22625">
    <property type="entry name" value="PLEXIN"/>
    <property type="match status" value="1"/>
</dbReference>
<dbReference type="InterPro" id="IPR031148">
    <property type="entry name" value="Plexin"/>
</dbReference>
<sequence>MLFRAIKHQVDKGPVDAVTGKAKYTLNDNRLLREDVEYKTLTLNVLVQSGGVNESQPLPTKVLDCDTITQVKEKLLDQVYKSTSFSHRPHADSLDLEWRSGVGGHLILSDEDLTSVVQGSWKRLNTLQHYKVPDGATVALVSRHTKSIHHDSH</sequence>
<dbReference type="STRING" id="52670.A0A2I4AM71"/>
<feature type="domain" description="Plexin cytoplasmic RhoGTPase-binding" evidence="1">
    <location>
        <begin position="26"/>
        <end position="140"/>
    </location>
</feature>
<dbReference type="Gene3D" id="3.10.20.90">
    <property type="entry name" value="Phosphatidylinositol 3-kinase Catalytic Subunit, Chain A, domain 1"/>
    <property type="match status" value="1"/>
</dbReference>
<dbReference type="InterPro" id="IPR046800">
    <property type="entry name" value="Plexin_RBD"/>
</dbReference>
<dbReference type="GO" id="GO:0048675">
    <property type="term" value="P:axon extension"/>
    <property type="evidence" value="ECO:0007669"/>
    <property type="project" value="TreeGrafter"/>
</dbReference>
<accession>A0A2I4AM71</accession>
<gene>
    <name evidence="3" type="primary">LOC106512484</name>
</gene>
<evidence type="ECO:0000313" key="2">
    <source>
        <dbReference type="Proteomes" id="UP000192220"/>
    </source>
</evidence>
<dbReference type="GO" id="GO:0005886">
    <property type="term" value="C:plasma membrane"/>
    <property type="evidence" value="ECO:0007669"/>
    <property type="project" value="TreeGrafter"/>
</dbReference>
<dbReference type="AlphaFoldDB" id="A0A2I4AM71"/>